<gene>
    <name evidence="1" type="ORF">MRB53_006616</name>
</gene>
<protein>
    <submittedName>
        <fullName evidence="1">Uncharacterized protein</fullName>
    </submittedName>
</protein>
<dbReference type="EMBL" id="CM056810">
    <property type="protein sequence ID" value="KAJ8644868.1"/>
    <property type="molecule type" value="Genomic_DNA"/>
</dbReference>
<accession>A0ACC2MH63</accession>
<name>A0ACC2MH63_PERAE</name>
<organism evidence="1 2">
    <name type="scientific">Persea americana</name>
    <name type="common">Avocado</name>
    <dbReference type="NCBI Taxonomy" id="3435"/>
    <lineage>
        <taxon>Eukaryota</taxon>
        <taxon>Viridiplantae</taxon>
        <taxon>Streptophyta</taxon>
        <taxon>Embryophyta</taxon>
        <taxon>Tracheophyta</taxon>
        <taxon>Spermatophyta</taxon>
        <taxon>Magnoliopsida</taxon>
        <taxon>Magnoliidae</taxon>
        <taxon>Laurales</taxon>
        <taxon>Lauraceae</taxon>
        <taxon>Persea</taxon>
    </lineage>
</organism>
<sequence>MRRDQLGSLVGHMMSLLQIARRKVAWDKFCRYKGALFALICSCRKSEKGIRDNHHHWRRSSSPSHYRDRGSGPSSPGKRKKVLPASLDVAARAIVAPFAEKSEESDGLKPCQRLLLLPVVERRKEILLLQNRSSGGDERKVMVDLDEAEMTATLLPKF</sequence>
<dbReference type="Proteomes" id="UP001234297">
    <property type="component" value="Chromosome 2"/>
</dbReference>
<evidence type="ECO:0000313" key="2">
    <source>
        <dbReference type="Proteomes" id="UP001234297"/>
    </source>
</evidence>
<reference evidence="1 2" key="1">
    <citation type="journal article" date="2022" name="Hortic Res">
        <title>A haplotype resolved chromosomal level avocado genome allows analysis of novel avocado genes.</title>
        <authorList>
            <person name="Nath O."/>
            <person name="Fletcher S.J."/>
            <person name="Hayward A."/>
            <person name="Shaw L.M."/>
            <person name="Masouleh A.K."/>
            <person name="Furtado A."/>
            <person name="Henry R.J."/>
            <person name="Mitter N."/>
        </authorList>
    </citation>
    <scope>NUCLEOTIDE SEQUENCE [LARGE SCALE GENOMIC DNA]</scope>
    <source>
        <strain evidence="2">cv. Hass</strain>
    </source>
</reference>
<evidence type="ECO:0000313" key="1">
    <source>
        <dbReference type="EMBL" id="KAJ8644868.1"/>
    </source>
</evidence>
<comment type="caution">
    <text evidence="1">The sequence shown here is derived from an EMBL/GenBank/DDBJ whole genome shotgun (WGS) entry which is preliminary data.</text>
</comment>
<keyword evidence="2" id="KW-1185">Reference proteome</keyword>
<proteinExistence type="predicted"/>